<dbReference type="CDD" id="cd08829">
    <property type="entry name" value="SPFH_paraslipin"/>
    <property type="match status" value="1"/>
</dbReference>
<dbReference type="PANTHER" id="PTHR43327">
    <property type="entry name" value="STOMATIN-LIKE PROTEIN 2, MITOCHONDRIAL"/>
    <property type="match status" value="1"/>
</dbReference>
<evidence type="ECO:0000256" key="1">
    <source>
        <dbReference type="ARBA" id="ARBA00004167"/>
    </source>
</evidence>
<evidence type="ECO:0000313" key="4">
    <source>
        <dbReference type="Proteomes" id="UP000442695"/>
    </source>
</evidence>
<comment type="subcellular location">
    <subcellularLocation>
        <location evidence="1">Membrane</location>
        <topology evidence="1">Single-pass membrane protein</topology>
    </subcellularLocation>
</comment>
<dbReference type="EMBL" id="WOWR01000005">
    <property type="protein sequence ID" value="KAF0255768.1"/>
    <property type="molecule type" value="Genomic_DNA"/>
</dbReference>
<evidence type="ECO:0000313" key="3">
    <source>
        <dbReference type="EMBL" id="KAF0255768.1"/>
    </source>
</evidence>
<protein>
    <recommendedName>
        <fullName evidence="2">Band 7 domain-containing protein</fullName>
    </recommendedName>
</protein>
<dbReference type="RefSeq" id="WP_156858662.1">
    <property type="nucleotide sequence ID" value="NZ_WOWR01000005.1"/>
</dbReference>
<evidence type="ECO:0000259" key="2">
    <source>
        <dbReference type="SMART" id="SM00244"/>
    </source>
</evidence>
<reference evidence="3 4" key="1">
    <citation type="submission" date="2019-12" db="EMBL/GenBank/DDBJ databases">
        <authorList>
            <person name="Woiski C."/>
        </authorList>
    </citation>
    <scope>NUCLEOTIDE SEQUENCE [LARGE SCALE GENOMIC DNA]</scope>
    <source>
        <strain evidence="3 4">BOE100</strain>
    </source>
</reference>
<dbReference type="SUPFAM" id="SSF117892">
    <property type="entry name" value="Band 7/SPFH domain"/>
    <property type="match status" value="1"/>
</dbReference>
<dbReference type="InterPro" id="IPR036013">
    <property type="entry name" value="Band_7/SPFH_dom_sf"/>
</dbReference>
<sequence length="293" mass="31711">MNIVLIAIFVVVVIAILLSVRIVSQTDSVIVERIGKYHRTMRSGLNFLIPLVDRVVDTTSSKDMILSLGKVDCISLDNAVVMADALIVIKVADSQKAIYGVEDYRLSTAMLAAAALRSKLGSLTLDEALTSRDQIKATVQENIRSELEDWGILLRNVEIQEITPSPSMTQSMEEQAAAERARKAAVTRAEGDKTAVNLQAEAKRYATIQEAEGRLEAAKQDALAQVELAQATAKAVEMVGEALKASPEAGPYLLGEKFVENYTRLAESGNTKIVALPSDIMSVLSGFMKQSGK</sequence>
<dbReference type="PRINTS" id="PR00721">
    <property type="entry name" value="STOMATIN"/>
</dbReference>
<dbReference type="GO" id="GO:0016020">
    <property type="term" value="C:membrane"/>
    <property type="evidence" value="ECO:0007669"/>
    <property type="project" value="UniProtKB-SubCell"/>
</dbReference>
<proteinExistence type="predicted"/>
<dbReference type="InterPro" id="IPR001972">
    <property type="entry name" value="Stomatin_HflK_fam"/>
</dbReference>
<organism evidence="3 4">
    <name type="scientific">Pseudomonas putida</name>
    <name type="common">Arthrobacter siderocapsulatus</name>
    <dbReference type="NCBI Taxonomy" id="303"/>
    <lineage>
        <taxon>Bacteria</taxon>
        <taxon>Pseudomonadati</taxon>
        <taxon>Pseudomonadota</taxon>
        <taxon>Gammaproteobacteria</taxon>
        <taxon>Pseudomonadales</taxon>
        <taxon>Pseudomonadaceae</taxon>
        <taxon>Pseudomonas</taxon>
    </lineage>
</organism>
<feature type="domain" description="Band 7" evidence="2">
    <location>
        <begin position="18"/>
        <end position="176"/>
    </location>
</feature>
<dbReference type="Gene3D" id="3.30.479.30">
    <property type="entry name" value="Band 7 domain"/>
    <property type="match status" value="1"/>
</dbReference>
<dbReference type="SMART" id="SM00244">
    <property type="entry name" value="PHB"/>
    <property type="match status" value="1"/>
</dbReference>
<gene>
    <name evidence="3" type="ORF">GN299_06665</name>
</gene>
<dbReference type="Proteomes" id="UP000442695">
    <property type="component" value="Unassembled WGS sequence"/>
</dbReference>
<accession>A0A7V8J590</accession>
<dbReference type="InterPro" id="IPR050710">
    <property type="entry name" value="Band7/mec-2_domain"/>
</dbReference>
<name>A0A7V8J590_PSEPU</name>
<dbReference type="AlphaFoldDB" id="A0A7V8J590"/>
<comment type="caution">
    <text evidence="3">The sequence shown here is derived from an EMBL/GenBank/DDBJ whole genome shotgun (WGS) entry which is preliminary data.</text>
</comment>
<dbReference type="InterPro" id="IPR001107">
    <property type="entry name" value="Band_7"/>
</dbReference>
<dbReference type="PANTHER" id="PTHR43327:SF10">
    <property type="entry name" value="STOMATIN-LIKE PROTEIN 2, MITOCHONDRIAL"/>
    <property type="match status" value="1"/>
</dbReference>
<dbReference type="Pfam" id="PF01145">
    <property type="entry name" value="Band_7"/>
    <property type="match status" value="1"/>
</dbReference>